<evidence type="ECO:0000313" key="3">
    <source>
        <dbReference type="Proteomes" id="UP000807306"/>
    </source>
</evidence>
<keyword evidence="1" id="KW-0472">Membrane</keyword>
<feature type="transmembrane region" description="Helical" evidence="1">
    <location>
        <begin position="51"/>
        <end position="73"/>
    </location>
</feature>
<accession>A0A9P6E6W7</accession>
<name>A0A9P6E6W7_9AGAR</name>
<keyword evidence="1" id="KW-0812">Transmembrane</keyword>
<keyword evidence="1" id="KW-1133">Transmembrane helix</keyword>
<sequence length="310" mass="34682">METQEIEYRHAIQVGSYVIASSFTIAICDILENGPAEVRLYQDHSMKFPSIVYFASRAATMIVFVLLAVLTLTSPSNTVAVYDHAGFDFRKLTLGLKVFVVLITIQRGFTSLVFYLRVYALYRSNYWVHGCFMVTLGGTLVSCGLYFGFSGTIVFDSLVFLAILRKLGWRAISREGSLNAGESGGHWSFWVPFKRTEAYQISDRFLQDSLLYLLLAISIKVPQVYYWAASKQVLLIRGTLVQTYPAQDFTLDIIYLDIAINCATSSKIFRDMKLGQPGLLDNPAQSTTTGGLSNLEFKVPPSQIMTSNEV</sequence>
<gene>
    <name evidence="2" type="ORF">CPB83DRAFT_910458</name>
</gene>
<evidence type="ECO:0000256" key="1">
    <source>
        <dbReference type="SAM" id="Phobius"/>
    </source>
</evidence>
<dbReference type="AlphaFoldDB" id="A0A9P6E6W7"/>
<feature type="transmembrane region" description="Helical" evidence="1">
    <location>
        <begin position="94"/>
        <end position="116"/>
    </location>
</feature>
<dbReference type="Proteomes" id="UP000807306">
    <property type="component" value="Unassembled WGS sequence"/>
</dbReference>
<feature type="transmembrane region" description="Helical" evidence="1">
    <location>
        <begin position="136"/>
        <end position="164"/>
    </location>
</feature>
<organism evidence="2 3">
    <name type="scientific">Crepidotus variabilis</name>
    <dbReference type="NCBI Taxonomy" id="179855"/>
    <lineage>
        <taxon>Eukaryota</taxon>
        <taxon>Fungi</taxon>
        <taxon>Dikarya</taxon>
        <taxon>Basidiomycota</taxon>
        <taxon>Agaricomycotina</taxon>
        <taxon>Agaricomycetes</taxon>
        <taxon>Agaricomycetidae</taxon>
        <taxon>Agaricales</taxon>
        <taxon>Agaricineae</taxon>
        <taxon>Crepidotaceae</taxon>
        <taxon>Crepidotus</taxon>
    </lineage>
</organism>
<comment type="caution">
    <text evidence="2">The sequence shown here is derived from an EMBL/GenBank/DDBJ whole genome shotgun (WGS) entry which is preliminary data.</text>
</comment>
<dbReference type="EMBL" id="MU157911">
    <property type="protein sequence ID" value="KAF9523751.1"/>
    <property type="molecule type" value="Genomic_DNA"/>
</dbReference>
<reference evidence="2" key="1">
    <citation type="submission" date="2020-11" db="EMBL/GenBank/DDBJ databases">
        <authorList>
            <consortium name="DOE Joint Genome Institute"/>
            <person name="Ahrendt S."/>
            <person name="Riley R."/>
            <person name="Andreopoulos W."/>
            <person name="Labutti K."/>
            <person name="Pangilinan J."/>
            <person name="Ruiz-Duenas F.J."/>
            <person name="Barrasa J.M."/>
            <person name="Sanchez-Garcia M."/>
            <person name="Camarero S."/>
            <person name="Miyauchi S."/>
            <person name="Serrano A."/>
            <person name="Linde D."/>
            <person name="Babiker R."/>
            <person name="Drula E."/>
            <person name="Ayuso-Fernandez I."/>
            <person name="Pacheco R."/>
            <person name="Padilla G."/>
            <person name="Ferreira P."/>
            <person name="Barriuso J."/>
            <person name="Kellner H."/>
            <person name="Castanera R."/>
            <person name="Alfaro M."/>
            <person name="Ramirez L."/>
            <person name="Pisabarro A.G."/>
            <person name="Kuo A."/>
            <person name="Tritt A."/>
            <person name="Lipzen A."/>
            <person name="He G."/>
            <person name="Yan M."/>
            <person name="Ng V."/>
            <person name="Cullen D."/>
            <person name="Martin F."/>
            <person name="Rosso M.-N."/>
            <person name="Henrissat B."/>
            <person name="Hibbett D."/>
            <person name="Martinez A.T."/>
            <person name="Grigoriev I.V."/>
        </authorList>
    </citation>
    <scope>NUCLEOTIDE SEQUENCE</scope>
    <source>
        <strain evidence="2">CBS 506.95</strain>
    </source>
</reference>
<evidence type="ECO:0000313" key="2">
    <source>
        <dbReference type="EMBL" id="KAF9523751.1"/>
    </source>
</evidence>
<dbReference type="OrthoDB" id="3038990at2759"/>
<protein>
    <submittedName>
        <fullName evidence="2">Uncharacterized protein</fullName>
    </submittedName>
</protein>
<proteinExistence type="predicted"/>
<keyword evidence="3" id="KW-1185">Reference proteome</keyword>